<evidence type="ECO:0000313" key="5">
    <source>
        <dbReference type="Proteomes" id="UP001207337"/>
    </source>
</evidence>
<keyword evidence="2" id="KW-0732">Signal</keyword>
<feature type="signal peptide" evidence="2">
    <location>
        <begin position="1"/>
        <end position="24"/>
    </location>
</feature>
<evidence type="ECO:0000256" key="1">
    <source>
        <dbReference type="SAM" id="MobiDB-lite"/>
    </source>
</evidence>
<feature type="chain" id="PRO_5045032308" evidence="2">
    <location>
        <begin position="25"/>
        <end position="66"/>
    </location>
</feature>
<sequence length="66" mass="6992">MKSLIKKFVALTFIVALFAGCASSVTDPGLSQQPEQPATEQVTPDQPDNPGFGTDAEMSPIVDKPE</sequence>
<protein>
    <submittedName>
        <fullName evidence="4">Uncharacterized protein</fullName>
    </submittedName>
</protein>
<feature type="compositionally biased region" description="Polar residues" evidence="1">
    <location>
        <begin position="25"/>
        <end position="46"/>
    </location>
</feature>
<evidence type="ECO:0000313" key="4">
    <source>
        <dbReference type="EMBL" id="MCW9713264.1"/>
    </source>
</evidence>
<organism evidence="4 5">
    <name type="scientific">Fodinibius salicampi</name>
    <dbReference type="NCBI Taxonomy" id="1920655"/>
    <lineage>
        <taxon>Bacteria</taxon>
        <taxon>Pseudomonadati</taxon>
        <taxon>Balneolota</taxon>
        <taxon>Balneolia</taxon>
        <taxon>Balneolales</taxon>
        <taxon>Balneolaceae</taxon>
        <taxon>Fodinibius</taxon>
    </lineage>
</organism>
<dbReference type="EMBL" id="JAJNDC010000002">
    <property type="protein sequence ID" value="MCW9713264.1"/>
    <property type="molecule type" value="Genomic_DNA"/>
</dbReference>
<evidence type="ECO:0000313" key="3">
    <source>
        <dbReference type="EMBL" id="MCW9713263.1"/>
    </source>
</evidence>
<gene>
    <name evidence="3" type="ORF">LQ318_10130</name>
    <name evidence="4" type="ORF">LQ318_10135</name>
</gene>
<dbReference type="Proteomes" id="UP001207337">
    <property type="component" value="Unassembled WGS sequence"/>
</dbReference>
<dbReference type="PROSITE" id="PS51257">
    <property type="entry name" value="PROKAR_LIPOPROTEIN"/>
    <property type="match status" value="1"/>
</dbReference>
<accession>A0ABT3PZH3</accession>
<comment type="caution">
    <text evidence="4">The sequence shown here is derived from an EMBL/GenBank/DDBJ whole genome shotgun (WGS) entry which is preliminary data.</text>
</comment>
<reference evidence="4 5" key="1">
    <citation type="submission" date="2021-11" db="EMBL/GenBank/DDBJ databases">
        <title>Aliifidinibius sp. nov., a new bacterium isolated from saline soil.</title>
        <authorList>
            <person name="Galisteo C."/>
            <person name="De La Haba R."/>
            <person name="Sanchez-Porro C."/>
            <person name="Ventosa A."/>
        </authorList>
    </citation>
    <scope>NUCLEOTIDE SEQUENCE [LARGE SCALE GENOMIC DNA]</scope>
    <source>
        <strain evidence="4 5">KACC 190600</strain>
    </source>
</reference>
<dbReference type="EMBL" id="JAJNDC010000002">
    <property type="protein sequence ID" value="MCW9713263.1"/>
    <property type="molecule type" value="Genomic_DNA"/>
</dbReference>
<feature type="region of interest" description="Disordered" evidence="1">
    <location>
        <begin position="25"/>
        <end position="66"/>
    </location>
</feature>
<keyword evidence="5" id="KW-1185">Reference proteome</keyword>
<evidence type="ECO:0000256" key="2">
    <source>
        <dbReference type="SAM" id="SignalP"/>
    </source>
</evidence>
<proteinExistence type="predicted"/>
<name>A0ABT3PZH3_9BACT</name>
<dbReference type="RefSeq" id="WP_265789804.1">
    <property type="nucleotide sequence ID" value="NZ_BAABRS010000002.1"/>
</dbReference>